<evidence type="ECO:0000256" key="4">
    <source>
        <dbReference type="ARBA" id="ARBA00022692"/>
    </source>
</evidence>
<keyword evidence="3" id="KW-1003">Cell membrane</keyword>
<keyword evidence="7" id="KW-0811">Translocation</keyword>
<evidence type="ECO:0000256" key="7">
    <source>
        <dbReference type="ARBA" id="ARBA00023010"/>
    </source>
</evidence>
<organism evidence="11">
    <name type="scientific">marine metagenome</name>
    <dbReference type="NCBI Taxonomy" id="408172"/>
    <lineage>
        <taxon>unclassified sequences</taxon>
        <taxon>metagenomes</taxon>
        <taxon>ecological metagenomes</taxon>
    </lineage>
</organism>
<dbReference type="PANTHER" id="PTHR42982">
    <property type="entry name" value="SEC-INDEPENDENT PROTEIN TRANSLOCASE PROTEIN TATA"/>
    <property type="match status" value="1"/>
</dbReference>
<evidence type="ECO:0000256" key="10">
    <source>
        <dbReference type="SAM" id="Phobius"/>
    </source>
</evidence>
<evidence type="ECO:0000256" key="3">
    <source>
        <dbReference type="ARBA" id="ARBA00022475"/>
    </source>
</evidence>
<evidence type="ECO:0000256" key="1">
    <source>
        <dbReference type="ARBA" id="ARBA00004162"/>
    </source>
</evidence>
<dbReference type="InterPro" id="IPR006312">
    <property type="entry name" value="TatA/E"/>
</dbReference>
<proteinExistence type="inferred from homology"/>
<evidence type="ECO:0000256" key="5">
    <source>
        <dbReference type="ARBA" id="ARBA00022927"/>
    </source>
</evidence>
<feature type="transmembrane region" description="Helical" evidence="10">
    <location>
        <begin position="6"/>
        <end position="24"/>
    </location>
</feature>
<dbReference type="Gene3D" id="1.20.5.3310">
    <property type="match status" value="1"/>
</dbReference>
<sequence>MGFGGFGMWEMILIFTVVLLLFGAKRLPEIGSSLGKGIREFKSSVSEIKTELEHPDRQIHKTTYPPGETEDEEDQGDEDDSAIDDGPRSLSDD</sequence>
<evidence type="ECO:0000256" key="9">
    <source>
        <dbReference type="SAM" id="MobiDB-lite"/>
    </source>
</evidence>
<dbReference type="NCBIfam" id="TIGR01411">
    <property type="entry name" value="tatAE"/>
    <property type="match status" value="1"/>
</dbReference>
<keyword evidence="8 10" id="KW-0472">Membrane</keyword>
<gene>
    <name evidence="11" type="ORF">METZ01_LOCUS37118</name>
</gene>
<evidence type="ECO:0008006" key="12">
    <source>
        <dbReference type="Google" id="ProtNLM"/>
    </source>
</evidence>
<dbReference type="AlphaFoldDB" id="A0A381QZ70"/>
<keyword evidence="4 10" id="KW-0812">Transmembrane</keyword>
<dbReference type="InterPro" id="IPR003369">
    <property type="entry name" value="TatA/B/E"/>
</dbReference>
<keyword evidence="6 10" id="KW-1133">Transmembrane helix</keyword>
<keyword evidence="5" id="KW-0653">Protein transport</keyword>
<evidence type="ECO:0000256" key="8">
    <source>
        <dbReference type="ARBA" id="ARBA00023136"/>
    </source>
</evidence>
<comment type="subcellular location">
    <subcellularLocation>
        <location evidence="1">Cell membrane</location>
        <topology evidence="1">Single-pass membrane protein</topology>
    </subcellularLocation>
</comment>
<reference evidence="11" key="1">
    <citation type="submission" date="2018-05" db="EMBL/GenBank/DDBJ databases">
        <authorList>
            <person name="Lanie J.A."/>
            <person name="Ng W.-L."/>
            <person name="Kazmierczak K.M."/>
            <person name="Andrzejewski T.M."/>
            <person name="Davidsen T.M."/>
            <person name="Wayne K.J."/>
            <person name="Tettelin H."/>
            <person name="Glass J.I."/>
            <person name="Rusch D."/>
            <person name="Podicherti R."/>
            <person name="Tsui H.-C.T."/>
            <person name="Winkler M.E."/>
        </authorList>
    </citation>
    <scope>NUCLEOTIDE SEQUENCE</scope>
</reference>
<dbReference type="HAMAP" id="MF_00236">
    <property type="entry name" value="TatA_E"/>
    <property type="match status" value="1"/>
</dbReference>
<keyword evidence="2" id="KW-0813">Transport</keyword>
<dbReference type="GO" id="GO:0005886">
    <property type="term" value="C:plasma membrane"/>
    <property type="evidence" value="ECO:0007669"/>
    <property type="project" value="UniProtKB-SubCell"/>
</dbReference>
<feature type="region of interest" description="Disordered" evidence="9">
    <location>
        <begin position="49"/>
        <end position="93"/>
    </location>
</feature>
<evidence type="ECO:0000256" key="6">
    <source>
        <dbReference type="ARBA" id="ARBA00022989"/>
    </source>
</evidence>
<protein>
    <recommendedName>
        <fullName evidence="12">Sec-independent protein translocase protein TatA</fullName>
    </recommendedName>
</protein>
<evidence type="ECO:0000313" key="11">
    <source>
        <dbReference type="EMBL" id="SUZ84264.1"/>
    </source>
</evidence>
<feature type="compositionally biased region" description="Basic and acidic residues" evidence="9">
    <location>
        <begin position="49"/>
        <end position="59"/>
    </location>
</feature>
<name>A0A381QZ70_9ZZZZ</name>
<dbReference type="GO" id="GO:0043953">
    <property type="term" value="P:protein transport by the Tat complex"/>
    <property type="evidence" value="ECO:0007669"/>
    <property type="project" value="InterPro"/>
</dbReference>
<feature type="compositionally biased region" description="Acidic residues" evidence="9">
    <location>
        <begin position="68"/>
        <end position="83"/>
    </location>
</feature>
<dbReference type="Pfam" id="PF02416">
    <property type="entry name" value="TatA_B_E"/>
    <property type="match status" value="1"/>
</dbReference>
<dbReference type="EMBL" id="UINC01001587">
    <property type="protein sequence ID" value="SUZ84264.1"/>
    <property type="molecule type" value="Genomic_DNA"/>
</dbReference>
<evidence type="ECO:0000256" key="2">
    <source>
        <dbReference type="ARBA" id="ARBA00022448"/>
    </source>
</evidence>
<dbReference type="PANTHER" id="PTHR42982:SF1">
    <property type="entry name" value="SEC-INDEPENDENT PROTEIN TRANSLOCASE PROTEIN TATA"/>
    <property type="match status" value="1"/>
</dbReference>
<accession>A0A381QZ70</accession>